<dbReference type="AlphaFoldDB" id="A0A7K4MRH1"/>
<comment type="caution">
    <text evidence="1">The sequence shown here is derived from an EMBL/GenBank/DDBJ whole genome shotgun (WGS) entry which is preliminary data.</text>
</comment>
<evidence type="ECO:0000313" key="1">
    <source>
        <dbReference type="EMBL" id="NWJ44178.1"/>
    </source>
</evidence>
<protein>
    <submittedName>
        <fullName evidence="1">Uncharacterized protein</fullName>
    </submittedName>
</protein>
<organism evidence="1 2">
    <name type="scientific">Marine Group I thaumarchaeote</name>
    <dbReference type="NCBI Taxonomy" id="2511932"/>
    <lineage>
        <taxon>Archaea</taxon>
        <taxon>Nitrososphaerota</taxon>
        <taxon>Marine Group I</taxon>
    </lineage>
</organism>
<reference evidence="1 2" key="1">
    <citation type="journal article" date="2019" name="Environ. Microbiol.">
        <title>Genomics insights into ecotype formation of ammonia-oxidizing archaea in the deep ocean.</title>
        <authorList>
            <person name="Wang Y."/>
            <person name="Huang J.M."/>
            <person name="Cui G.J."/>
            <person name="Nunoura T."/>
            <person name="Takaki Y."/>
            <person name="Li W.L."/>
            <person name="Li J."/>
            <person name="Gao Z.M."/>
            <person name="Takai K."/>
            <person name="Zhang A.Q."/>
            <person name="Stepanauskas R."/>
        </authorList>
    </citation>
    <scope>NUCLEOTIDE SEQUENCE [LARGE SCALE GENOMIC DNA]</scope>
    <source>
        <strain evidence="1 2">L15b</strain>
    </source>
</reference>
<evidence type="ECO:0000313" key="2">
    <source>
        <dbReference type="Proteomes" id="UP000523105"/>
    </source>
</evidence>
<dbReference type="EMBL" id="JACASV010000134">
    <property type="protein sequence ID" value="NWJ44178.1"/>
    <property type="molecule type" value="Genomic_DNA"/>
</dbReference>
<proteinExistence type="predicted"/>
<gene>
    <name evidence="1" type="ORF">HX837_08285</name>
</gene>
<sequence length="181" mass="18816">MADLKITALTSLSTSTAREDLLHVIDDPTGTPINKKVTLGEWENALRAPVALADASSTTLTAATNGGRLNVVADTSQNSTYVLPTPVAGLTFKFVYGGAAADATDHFFATAGNSIFFKGALVHFDSDGNTNAVVYSNGSSNSKISVITANAYEITLVGTSSTVYYVSGWVSDVTVPTIADQ</sequence>
<dbReference type="Proteomes" id="UP000523105">
    <property type="component" value="Unassembled WGS sequence"/>
</dbReference>
<name>A0A7K4MRH1_9ARCH</name>
<accession>A0A7K4MRH1</accession>